<organism evidence="2 3">
    <name type="scientific">Chytriomyces confervae</name>
    <dbReference type="NCBI Taxonomy" id="246404"/>
    <lineage>
        <taxon>Eukaryota</taxon>
        <taxon>Fungi</taxon>
        <taxon>Fungi incertae sedis</taxon>
        <taxon>Chytridiomycota</taxon>
        <taxon>Chytridiomycota incertae sedis</taxon>
        <taxon>Chytridiomycetes</taxon>
        <taxon>Chytridiales</taxon>
        <taxon>Chytriomycetaceae</taxon>
        <taxon>Chytriomyces</taxon>
    </lineage>
</organism>
<name>A0A507FP23_9FUNG</name>
<dbReference type="Gene3D" id="3.30.420.10">
    <property type="entry name" value="Ribonuclease H-like superfamily/Ribonuclease H"/>
    <property type="match status" value="1"/>
</dbReference>
<gene>
    <name evidence="2" type="ORF">CcCBS67573_g00497</name>
</gene>
<reference evidence="2 3" key="1">
    <citation type="journal article" date="2019" name="Sci. Rep.">
        <title>Comparative genomics of chytrid fungi reveal insights into the obligate biotrophic and pathogenic lifestyle of Synchytrium endobioticum.</title>
        <authorList>
            <person name="van de Vossenberg B.T.L.H."/>
            <person name="Warris S."/>
            <person name="Nguyen H.D.T."/>
            <person name="van Gent-Pelzer M.P.E."/>
            <person name="Joly D.L."/>
            <person name="van de Geest H.C."/>
            <person name="Bonants P.J.M."/>
            <person name="Smith D.S."/>
            <person name="Levesque C.A."/>
            <person name="van der Lee T.A.J."/>
        </authorList>
    </citation>
    <scope>NUCLEOTIDE SEQUENCE [LARGE SCALE GENOMIC DNA]</scope>
    <source>
        <strain evidence="2 3">CBS 675.73</strain>
    </source>
</reference>
<dbReference type="STRING" id="246404.A0A507FP23"/>
<accession>A0A507FP23</accession>
<dbReference type="PANTHER" id="PTHR46564">
    <property type="entry name" value="TRANSPOSASE"/>
    <property type="match status" value="1"/>
</dbReference>
<sequence length="255" mass="28902">MSRKAASSIPESLTDLSPSNAAGCSATPVAYRIIMGPNTHPDALLWRIIYAILDGNKFDEVAEQLYVSERLCCRTWATFEAFSTIRKQEMDAAEIWMVETWCICVLFWTFGKIGIWRSWWVKWKQQLGVKCLSQLCDDVCAGISLDGYISFSVIEGSLDAETFMSWLEEDLLPNMNAYPGPSVLVLDDASIHKSPQVQELCENAGIVLVFLPPYSPDYNPIEQSFFLVKSYLRHHKEQLIHVKQEDAIIEACMTM</sequence>
<dbReference type="InterPro" id="IPR036397">
    <property type="entry name" value="RNaseH_sf"/>
</dbReference>
<proteinExistence type="predicted"/>
<evidence type="ECO:0000313" key="3">
    <source>
        <dbReference type="Proteomes" id="UP000320333"/>
    </source>
</evidence>
<dbReference type="PANTHER" id="PTHR46564:SF1">
    <property type="entry name" value="TRANSPOSASE"/>
    <property type="match status" value="1"/>
</dbReference>
<dbReference type="SUPFAM" id="SSF53098">
    <property type="entry name" value="Ribonuclease H-like"/>
    <property type="match status" value="1"/>
</dbReference>
<evidence type="ECO:0000259" key="1">
    <source>
        <dbReference type="Pfam" id="PF13358"/>
    </source>
</evidence>
<feature type="domain" description="Tc1-like transposase DDE" evidence="1">
    <location>
        <begin position="139"/>
        <end position="235"/>
    </location>
</feature>
<dbReference type="AlphaFoldDB" id="A0A507FP23"/>
<keyword evidence="3" id="KW-1185">Reference proteome</keyword>
<protein>
    <recommendedName>
        <fullName evidence="1">Tc1-like transposase DDE domain-containing protein</fullName>
    </recommendedName>
</protein>
<evidence type="ECO:0000313" key="2">
    <source>
        <dbReference type="EMBL" id="TPX78169.1"/>
    </source>
</evidence>
<comment type="caution">
    <text evidence="2">The sequence shown here is derived from an EMBL/GenBank/DDBJ whole genome shotgun (WGS) entry which is preliminary data.</text>
</comment>
<dbReference type="InterPro" id="IPR038717">
    <property type="entry name" value="Tc1-like_DDE_dom"/>
</dbReference>
<dbReference type="Pfam" id="PF13358">
    <property type="entry name" value="DDE_3"/>
    <property type="match status" value="1"/>
</dbReference>
<dbReference type="EMBL" id="QEAP01000007">
    <property type="protein sequence ID" value="TPX78169.1"/>
    <property type="molecule type" value="Genomic_DNA"/>
</dbReference>
<dbReference type="GO" id="GO:0003676">
    <property type="term" value="F:nucleic acid binding"/>
    <property type="evidence" value="ECO:0007669"/>
    <property type="project" value="InterPro"/>
</dbReference>
<dbReference type="Proteomes" id="UP000320333">
    <property type="component" value="Unassembled WGS sequence"/>
</dbReference>
<dbReference type="OrthoDB" id="2266637at2759"/>
<dbReference type="InterPro" id="IPR012337">
    <property type="entry name" value="RNaseH-like_sf"/>
</dbReference>